<proteinExistence type="inferred from homology"/>
<feature type="region of interest" description="Disordered" evidence="4">
    <location>
        <begin position="1"/>
        <end position="26"/>
    </location>
</feature>
<comment type="function">
    <text evidence="3">Required for maturation of urease via the functional incorporation of the urease nickel metallocenter.</text>
</comment>
<dbReference type="EMBL" id="BJZS01000071">
    <property type="protein sequence ID" value="GEO96098.1"/>
    <property type="molecule type" value="Genomic_DNA"/>
</dbReference>
<evidence type="ECO:0000256" key="2">
    <source>
        <dbReference type="ARBA" id="ARBA00023186"/>
    </source>
</evidence>
<comment type="subunit">
    <text evidence="3">UreD, UreF and UreG form a complex that acts as a GTP-hydrolysis-dependent molecular chaperone, activating the urease apoprotein by helping to assemble the nickel containing metallocenter of UreC. The UreE protein probably delivers the nickel.</text>
</comment>
<dbReference type="PANTHER" id="PTHR33643:SF1">
    <property type="entry name" value="UREASE ACCESSORY PROTEIN D"/>
    <property type="match status" value="1"/>
</dbReference>
<dbReference type="GO" id="GO:0005737">
    <property type="term" value="C:cytoplasm"/>
    <property type="evidence" value="ECO:0007669"/>
    <property type="project" value="UniProtKB-SubCell"/>
</dbReference>
<dbReference type="HAMAP" id="MF_01384">
    <property type="entry name" value="UreD"/>
    <property type="match status" value="1"/>
</dbReference>
<dbReference type="InterPro" id="IPR002669">
    <property type="entry name" value="UreD"/>
</dbReference>
<evidence type="ECO:0000313" key="5">
    <source>
        <dbReference type="EMBL" id="GEO96098.1"/>
    </source>
</evidence>
<sequence>MTAPTAPAAGPGRVPGPGPGTPAPTGRLALVLAPRGERTVAVRQFHAGALRVLRPHRLDGSGQPCFVVVNPGGGYLGGDRYELDVAVEAAGTALVTTQSATKVYRSPGAPARQDVRIALGPGAVLEYLPDQLIAYEDAEYVQSTTVSMDPSACLVASEVVTPGWAPDGTVFRYRGVALRTEVVMDGTTVVLDNLRLRPAEDAVAGLGFLEGRTHLGSLLVVDPRVDRALVDQVHELLAAAEQRLPQLRCGVSELPVPGLVVRALGPGSAELTELLLDVSALLRARWTGQGRVALRKY</sequence>
<dbReference type="PANTHER" id="PTHR33643">
    <property type="entry name" value="UREASE ACCESSORY PROTEIN D"/>
    <property type="match status" value="1"/>
</dbReference>
<evidence type="ECO:0000256" key="1">
    <source>
        <dbReference type="ARBA" id="ARBA00007177"/>
    </source>
</evidence>
<keyword evidence="2 3" id="KW-0143">Chaperone</keyword>
<feature type="compositionally biased region" description="Low complexity" evidence="4">
    <location>
        <begin position="1"/>
        <end position="12"/>
    </location>
</feature>
<dbReference type="GO" id="GO:0016151">
    <property type="term" value="F:nickel cation binding"/>
    <property type="evidence" value="ECO:0007669"/>
    <property type="project" value="UniProtKB-UniRule"/>
</dbReference>
<name>A0A512IEH8_9MICC</name>
<dbReference type="AlphaFoldDB" id="A0A512IEH8"/>
<organism evidence="5 6">
    <name type="scientific">Kocuria turfanensis</name>
    <dbReference type="NCBI Taxonomy" id="388357"/>
    <lineage>
        <taxon>Bacteria</taxon>
        <taxon>Bacillati</taxon>
        <taxon>Actinomycetota</taxon>
        <taxon>Actinomycetes</taxon>
        <taxon>Micrococcales</taxon>
        <taxon>Micrococcaceae</taxon>
        <taxon>Kocuria</taxon>
    </lineage>
</organism>
<dbReference type="Pfam" id="PF01774">
    <property type="entry name" value="UreD"/>
    <property type="match status" value="1"/>
</dbReference>
<comment type="similarity">
    <text evidence="1 3">Belongs to the UreD family.</text>
</comment>
<dbReference type="RefSeq" id="WP_084271621.1">
    <property type="nucleotide sequence ID" value="NZ_BJZS01000071.1"/>
</dbReference>
<gene>
    <name evidence="5" type="primary">ureD1</name>
    <name evidence="3" type="synonym">ureD</name>
    <name evidence="5" type="ORF">KTU01_22210</name>
</gene>
<comment type="caution">
    <text evidence="5">The sequence shown here is derived from an EMBL/GenBank/DDBJ whole genome shotgun (WGS) entry which is preliminary data.</text>
</comment>
<keyword evidence="6" id="KW-1185">Reference proteome</keyword>
<reference evidence="5 6" key="1">
    <citation type="submission" date="2019-07" db="EMBL/GenBank/DDBJ databases">
        <title>Whole genome shotgun sequence of Kocuria turfanensis NBRC 107627.</title>
        <authorList>
            <person name="Hosoyama A."/>
            <person name="Uohara A."/>
            <person name="Ohji S."/>
            <person name="Ichikawa N."/>
        </authorList>
    </citation>
    <scope>NUCLEOTIDE SEQUENCE [LARGE SCALE GENOMIC DNA]</scope>
    <source>
        <strain evidence="5 6">NBRC 107627</strain>
    </source>
</reference>
<comment type="subcellular location">
    <subcellularLocation>
        <location evidence="3">Cytoplasm</location>
    </subcellularLocation>
</comment>
<dbReference type="Proteomes" id="UP000321103">
    <property type="component" value="Unassembled WGS sequence"/>
</dbReference>
<keyword evidence="3" id="KW-0996">Nickel insertion</keyword>
<accession>A0A512IEH8</accession>
<protein>
    <recommendedName>
        <fullName evidence="3">Urease accessory protein UreD</fullName>
    </recommendedName>
</protein>
<evidence type="ECO:0000256" key="3">
    <source>
        <dbReference type="HAMAP-Rule" id="MF_01384"/>
    </source>
</evidence>
<evidence type="ECO:0000256" key="4">
    <source>
        <dbReference type="SAM" id="MobiDB-lite"/>
    </source>
</evidence>
<keyword evidence="3" id="KW-0963">Cytoplasm</keyword>
<evidence type="ECO:0000313" key="6">
    <source>
        <dbReference type="Proteomes" id="UP000321103"/>
    </source>
</evidence>
<dbReference type="STRING" id="388357.GCA_001580365_02676"/>